<dbReference type="GO" id="GO:0003676">
    <property type="term" value="F:nucleic acid binding"/>
    <property type="evidence" value="ECO:0007669"/>
    <property type="project" value="InterPro"/>
</dbReference>
<dbReference type="InterPro" id="IPR036397">
    <property type="entry name" value="RNaseH_sf"/>
</dbReference>
<dbReference type="AlphaFoldDB" id="A0A4C1ZDL4"/>
<keyword evidence="3" id="KW-1185">Reference proteome</keyword>
<organism evidence="2 3">
    <name type="scientific">Eumeta variegata</name>
    <name type="common">Bagworm moth</name>
    <name type="synonym">Eumeta japonica</name>
    <dbReference type="NCBI Taxonomy" id="151549"/>
    <lineage>
        <taxon>Eukaryota</taxon>
        <taxon>Metazoa</taxon>
        <taxon>Ecdysozoa</taxon>
        <taxon>Arthropoda</taxon>
        <taxon>Hexapoda</taxon>
        <taxon>Insecta</taxon>
        <taxon>Pterygota</taxon>
        <taxon>Neoptera</taxon>
        <taxon>Endopterygota</taxon>
        <taxon>Lepidoptera</taxon>
        <taxon>Glossata</taxon>
        <taxon>Ditrysia</taxon>
        <taxon>Tineoidea</taxon>
        <taxon>Psychidae</taxon>
        <taxon>Oiketicinae</taxon>
        <taxon>Eumeta</taxon>
    </lineage>
</organism>
<dbReference type="EMBL" id="BGZK01001725">
    <property type="protein sequence ID" value="GBP85253.1"/>
    <property type="molecule type" value="Genomic_DNA"/>
</dbReference>
<name>A0A4C1ZDL4_EUMVA</name>
<proteinExistence type="predicted"/>
<dbReference type="PANTHER" id="PTHR47326:SF1">
    <property type="entry name" value="HTH PSQ-TYPE DOMAIN-CONTAINING PROTEIN"/>
    <property type="match status" value="1"/>
</dbReference>
<accession>A0A4C1ZDL4</accession>
<dbReference type="Gene3D" id="3.30.420.10">
    <property type="entry name" value="Ribonuclease H-like superfamily/Ribonuclease H"/>
    <property type="match status" value="1"/>
</dbReference>
<protein>
    <submittedName>
        <fullName evidence="2">Transposable element Tc3 transposase</fullName>
    </submittedName>
</protein>
<evidence type="ECO:0000313" key="3">
    <source>
        <dbReference type="Proteomes" id="UP000299102"/>
    </source>
</evidence>
<reference evidence="2 3" key="1">
    <citation type="journal article" date="2019" name="Commun. Biol.">
        <title>The bagworm genome reveals a unique fibroin gene that provides high tensile strength.</title>
        <authorList>
            <person name="Kono N."/>
            <person name="Nakamura H."/>
            <person name="Ohtoshi R."/>
            <person name="Tomita M."/>
            <person name="Numata K."/>
            <person name="Arakawa K."/>
        </authorList>
    </citation>
    <scope>NUCLEOTIDE SEQUENCE [LARGE SCALE GENOMIC DNA]</scope>
</reference>
<dbReference type="PANTHER" id="PTHR47326">
    <property type="entry name" value="TRANSPOSABLE ELEMENT TC3 TRANSPOSASE-LIKE PROTEIN"/>
    <property type="match status" value="1"/>
</dbReference>
<gene>
    <name evidence="2" type="primary">tc3a</name>
    <name evidence="2" type="ORF">EVAR_92020_1</name>
</gene>
<feature type="region of interest" description="Disordered" evidence="1">
    <location>
        <begin position="40"/>
        <end position="69"/>
    </location>
</feature>
<dbReference type="Proteomes" id="UP000299102">
    <property type="component" value="Unassembled WGS sequence"/>
</dbReference>
<dbReference type="OrthoDB" id="9971063at2759"/>
<evidence type="ECO:0000313" key="2">
    <source>
        <dbReference type="EMBL" id="GBP85253.1"/>
    </source>
</evidence>
<evidence type="ECO:0000256" key="1">
    <source>
        <dbReference type="SAM" id="MobiDB-lite"/>
    </source>
</evidence>
<dbReference type="STRING" id="151549.A0A4C1ZDL4"/>
<sequence length="343" mass="39996">MGVSKESSHLICLLRERNYSEGRGDPRLIGKWVDKFEETGSTLEKPKSGRPRSSRTVENVDSVTQPVRDNPDLSIRKRAVALNVHRSSLFRISHKDLKLHSYKIQLVQELKRQDAGQRLEFINQMIECFPTFTNILFSDEAHSHLNGHVNKQNCRYWVATNPKQKHQKPLHAPKVTVWAAMSARGIIGPYFFENERRRAVTVNSERYVEMLDDFFVPELQNFPGYNQRIWFRQDGATSHTSNRSLPRVRAIFPGKLISRRGDINWPPRSPDLTPMDFFLWGYVKSKVYTNKPTSLEQLKGNIRHEMAAITENTCRAVIENFNHRLNECRERNGWHLNDIVFKK</sequence>
<feature type="compositionally biased region" description="Polar residues" evidence="1">
    <location>
        <begin position="54"/>
        <end position="67"/>
    </location>
</feature>
<comment type="caution">
    <text evidence="2">The sequence shown here is derived from an EMBL/GenBank/DDBJ whole genome shotgun (WGS) entry which is preliminary data.</text>
</comment>